<sequence>MKRLLLYVHYNREDALSQHVVFQLKALRKSYDRIVLISNSKLATSSVAQLPIDDFLQRKNVGFDFKAWSDGMVKVGFETLKQFDTVTIMNDTTFGPIFDFNSILTKMDNSDADFWGITDNRAHVAEIGGSEHNLKAHIQSYFITFNQNIILHPSFEAFWGNIQQYDDVNRVILEYETQVTDYFCQAGFNYSVLFNTQNEDISAMQNSDFSIFGLTKLLEHGVPFIKVKAFIHNAEKNDIKATFMDIMRLSDYPTDLIVDHMTFADYPDRNYMLRPKVLRFESLKSTHQQVGIHIHGQDIDAVIRAINDFDLYLSKYDLYLTTSNVETVRYFDQKVKKVVLVDEHLNDILAWQQIHKALSCYSVAGHFVLSDFDNTVDVLLKPSGKIIGYLSANDKVGLVLSDLSSGVEELNSDSTWPVMAQLWNTIYPNNEKNLKKQDVYIKSNTTNLWYKPQALEKLLAIELDRVLEIANQDTTLIAQSFANLLPYASWANEFDFRLSVLEDFTVFETSRFMASQQSKLLDNTPRQKTNLSTIKKLASHLKMHFRGVSNR</sequence>
<gene>
    <name evidence="1" type="ORF">RU87_GL001347</name>
</gene>
<organism evidence="1 2">
    <name type="scientific">Pseudolactococcus plantarum</name>
    <dbReference type="NCBI Taxonomy" id="1365"/>
    <lineage>
        <taxon>Bacteria</taxon>
        <taxon>Bacillati</taxon>
        <taxon>Bacillota</taxon>
        <taxon>Bacilli</taxon>
        <taxon>Lactobacillales</taxon>
        <taxon>Streptococcaceae</taxon>
        <taxon>Pseudolactococcus</taxon>
    </lineage>
</organism>
<dbReference type="EMBL" id="JXJX01000006">
    <property type="protein sequence ID" value="PCS06887.1"/>
    <property type="molecule type" value="Genomic_DNA"/>
</dbReference>
<evidence type="ECO:0000313" key="2">
    <source>
        <dbReference type="Proteomes" id="UP000242246"/>
    </source>
</evidence>
<dbReference type="Pfam" id="PF05045">
    <property type="entry name" value="RgpF"/>
    <property type="match status" value="1"/>
</dbReference>
<dbReference type="RefSeq" id="WP_068161670.1">
    <property type="nucleotide sequence ID" value="NZ_JXJX01000006.1"/>
</dbReference>
<proteinExistence type="predicted"/>
<reference evidence="1 2" key="1">
    <citation type="submission" date="2014-12" db="EMBL/GenBank/DDBJ databases">
        <title>Draft genome sequences of 10 type strains of Lactococcus.</title>
        <authorList>
            <person name="Sun Z."/>
            <person name="Zhong Z."/>
            <person name="Liu W."/>
            <person name="Zhang W."/>
            <person name="Zhang H."/>
        </authorList>
    </citation>
    <scope>NUCLEOTIDE SEQUENCE [LARGE SCALE GENOMIC DNA]</scope>
    <source>
        <strain evidence="1 2">DSM 20686</strain>
    </source>
</reference>
<dbReference type="STRING" id="1348632.GCA_001591745_00729"/>
<dbReference type="AlphaFoldDB" id="A0A2A5S059"/>
<name>A0A2A5S059_9LACT</name>
<dbReference type="InterPro" id="IPR007739">
    <property type="entry name" value="RgpF"/>
</dbReference>
<dbReference type="Proteomes" id="UP000242246">
    <property type="component" value="Unassembled WGS sequence"/>
</dbReference>
<keyword evidence="2" id="KW-1185">Reference proteome</keyword>
<evidence type="ECO:0008006" key="3">
    <source>
        <dbReference type="Google" id="ProtNLM"/>
    </source>
</evidence>
<evidence type="ECO:0000313" key="1">
    <source>
        <dbReference type="EMBL" id="PCS06887.1"/>
    </source>
</evidence>
<comment type="caution">
    <text evidence="1">The sequence shown here is derived from an EMBL/GenBank/DDBJ whole genome shotgun (WGS) entry which is preliminary data.</text>
</comment>
<protein>
    <recommendedName>
        <fullName evidence="3">Lipopolysaccharide biosynthesis protein</fullName>
    </recommendedName>
</protein>
<dbReference type="OrthoDB" id="9815339at2"/>
<accession>A0A2A5S059</accession>